<dbReference type="AlphaFoldDB" id="A0A4Y7LH30"/>
<organism evidence="2 3">
    <name type="scientific">Papaver somniferum</name>
    <name type="common">Opium poppy</name>
    <dbReference type="NCBI Taxonomy" id="3469"/>
    <lineage>
        <taxon>Eukaryota</taxon>
        <taxon>Viridiplantae</taxon>
        <taxon>Streptophyta</taxon>
        <taxon>Embryophyta</taxon>
        <taxon>Tracheophyta</taxon>
        <taxon>Spermatophyta</taxon>
        <taxon>Magnoliopsida</taxon>
        <taxon>Ranunculales</taxon>
        <taxon>Papaveraceae</taxon>
        <taxon>Papaveroideae</taxon>
        <taxon>Papaver</taxon>
    </lineage>
</organism>
<dbReference type="Gramene" id="RZC83519">
    <property type="protein sequence ID" value="RZC83519"/>
    <property type="gene ID" value="C5167_046306"/>
</dbReference>
<feature type="region of interest" description="Disordered" evidence="1">
    <location>
        <begin position="102"/>
        <end position="126"/>
    </location>
</feature>
<evidence type="ECO:0000313" key="2">
    <source>
        <dbReference type="EMBL" id="RZC83519.1"/>
    </source>
</evidence>
<accession>A0A4Y7LH30</accession>
<gene>
    <name evidence="2" type="ORF">C5167_046306</name>
</gene>
<evidence type="ECO:0000313" key="3">
    <source>
        <dbReference type="Proteomes" id="UP000316621"/>
    </source>
</evidence>
<feature type="compositionally biased region" description="Basic and acidic residues" evidence="1">
    <location>
        <begin position="102"/>
        <end position="112"/>
    </location>
</feature>
<name>A0A4Y7LH30_PAPSO</name>
<dbReference type="Proteomes" id="UP000316621">
    <property type="component" value="Chromosome 11"/>
</dbReference>
<reference evidence="2 3" key="1">
    <citation type="journal article" date="2018" name="Science">
        <title>The opium poppy genome and morphinan production.</title>
        <authorList>
            <person name="Guo L."/>
            <person name="Winzer T."/>
            <person name="Yang X."/>
            <person name="Li Y."/>
            <person name="Ning Z."/>
            <person name="He Z."/>
            <person name="Teodor R."/>
            <person name="Lu Y."/>
            <person name="Bowser T.A."/>
            <person name="Graham I.A."/>
            <person name="Ye K."/>
        </authorList>
    </citation>
    <scope>NUCLEOTIDE SEQUENCE [LARGE SCALE GENOMIC DNA]</scope>
    <source>
        <strain evidence="3">cv. HN1</strain>
        <tissue evidence="2">Leaves</tissue>
    </source>
</reference>
<protein>
    <submittedName>
        <fullName evidence="2">Uncharacterized protein</fullName>
    </submittedName>
</protein>
<feature type="compositionally biased region" description="Basic residues" evidence="1">
    <location>
        <begin position="113"/>
        <end position="126"/>
    </location>
</feature>
<proteinExistence type="predicted"/>
<evidence type="ECO:0000256" key="1">
    <source>
        <dbReference type="SAM" id="MobiDB-lite"/>
    </source>
</evidence>
<keyword evidence="3" id="KW-1185">Reference proteome</keyword>
<dbReference type="EMBL" id="CM010725">
    <property type="protein sequence ID" value="RZC83519.1"/>
    <property type="molecule type" value="Genomic_DNA"/>
</dbReference>
<feature type="non-terminal residue" evidence="2">
    <location>
        <position position="1"/>
    </location>
</feature>
<sequence length="126" mass="14381">VFRSLILQPEACKSKSVLVKHEIDKDLMLRNGIGKGLMLRHDMGEASMMRNGMGKGLMMKHGIGIGLMMRHSMGKGLMTARHAVNQSTHQKEKKLVHQNLVEKQESLHNKVQERRKRVVRKSKMQS</sequence>